<dbReference type="PROSITE" id="PS51186">
    <property type="entry name" value="GNAT"/>
    <property type="match status" value="1"/>
</dbReference>
<dbReference type="InterPro" id="IPR016181">
    <property type="entry name" value="Acyl_CoA_acyltransferase"/>
</dbReference>
<keyword evidence="2" id="KW-0808">Transferase</keyword>
<dbReference type="GO" id="GO:0016747">
    <property type="term" value="F:acyltransferase activity, transferring groups other than amino-acyl groups"/>
    <property type="evidence" value="ECO:0007669"/>
    <property type="project" value="InterPro"/>
</dbReference>
<keyword evidence="3" id="KW-1185">Reference proteome</keyword>
<evidence type="ECO:0000313" key="2">
    <source>
        <dbReference type="EMBL" id="KRM73100.1"/>
    </source>
</evidence>
<comment type="caution">
    <text evidence="2">The sequence shown here is derived from an EMBL/GenBank/DDBJ whole genome shotgun (WGS) entry which is preliminary data.</text>
</comment>
<evidence type="ECO:0000259" key="1">
    <source>
        <dbReference type="PROSITE" id="PS51186"/>
    </source>
</evidence>
<dbReference type="PANTHER" id="PTHR43072">
    <property type="entry name" value="N-ACETYLTRANSFERASE"/>
    <property type="match status" value="1"/>
</dbReference>
<gene>
    <name evidence="2" type="ORF">FC34_GL000824</name>
</gene>
<dbReference type="Proteomes" id="UP000051672">
    <property type="component" value="Unassembled WGS sequence"/>
</dbReference>
<sequence length="170" mass="18493">MIRPATLVDLSPIVGLYQHLTREMAVLAPTIIQPLAADNRDYFARYIMEDLADVLINVDEAQNINGFALVVAAKTEAAPEVVAHDFAYLIDLVVAPTARHQGIGSALLGAVDAWSLAHQLEYVQLNVLPQNTDAIQLYEKWGYQAAQITMTRPLATPTDRGNDHTGSAGD</sequence>
<reference evidence="2 3" key="1">
    <citation type="journal article" date="2015" name="Genome Announc.">
        <title>Expanding the biotechnology potential of lactobacilli through comparative genomics of 213 strains and associated genera.</title>
        <authorList>
            <person name="Sun Z."/>
            <person name="Harris H.M."/>
            <person name="McCann A."/>
            <person name="Guo C."/>
            <person name="Argimon S."/>
            <person name="Zhang W."/>
            <person name="Yang X."/>
            <person name="Jeffery I.B."/>
            <person name="Cooney J.C."/>
            <person name="Kagawa T.F."/>
            <person name="Liu W."/>
            <person name="Song Y."/>
            <person name="Salvetti E."/>
            <person name="Wrobel A."/>
            <person name="Rasinkangas P."/>
            <person name="Parkhill J."/>
            <person name="Rea M.C."/>
            <person name="O'Sullivan O."/>
            <person name="Ritari J."/>
            <person name="Douillard F.P."/>
            <person name="Paul Ross R."/>
            <person name="Yang R."/>
            <person name="Briner A.E."/>
            <person name="Felis G.E."/>
            <person name="de Vos W.M."/>
            <person name="Barrangou R."/>
            <person name="Klaenhammer T.R."/>
            <person name="Caufield P.W."/>
            <person name="Cui Y."/>
            <person name="Zhang H."/>
            <person name="O'Toole P.W."/>
        </authorList>
    </citation>
    <scope>NUCLEOTIDE SEQUENCE [LARGE SCALE GENOMIC DNA]</scope>
    <source>
        <strain evidence="2 3">DSM 23927</strain>
    </source>
</reference>
<dbReference type="RefSeq" id="WP_057894099.1">
    <property type="nucleotide sequence ID" value="NZ_AYZQ01000001.1"/>
</dbReference>
<accession>A0A0R2BBB7</accession>
<dbReference type="AlphaFoldDB" id="A0A0R2BBB7"/>
<protein>
    <submittedName>
        <fullName evidence="2">GNAT family acetyltransferase protein</fullName>
    </submittedName>
</protein>
<dbReference type="STRING" id="1423727.FC34_GL000824"/>
<dbReference type="SUPFAM" id="SSF55729">
    <property type="entry name" value="Acyl-CoA N-acyltransferases (Nat)"/>
    <property type="match status" value="1"/>
</dbReference>
<dbReference type="CDD" id="cd04301">
    <property type="entry name" value="NAT_SF"/>
    <property type="match status" value="1"/>
</dbReference>
<name>A0A0R2BBB7_9LACO</name>
<evidence type="ECO:0000313" key="3">
    <source>
        <dbReference type="Proteomes" id="UP000051672"/>
    </source>
</evidence>
<dbReference type="EMBL" id="AYZQ01000001">
    <property type="protein sequence ID" value="KRM73100.1"/>
    <property type="molecule type" value="Genomic_DNA"/>
</dbReference>
<proteinExistence type="predicted"/>
<dbReference type="InterPro" id="IPR000182">
    <property type="entry name" value="GNAT_dom"/>
</dbReference>
<dbReference type="Gene3D" id="3.40.630.30">
    <property type="match status" value="1"/>
</dbReference>
<dbReference type="Pfam" id="PF00583">
    <property type="entry name" value="Acetyltransf_1"/>
    <property type="match status" value="1"/>
</dbReference>
<feature type="domain" description="N-acetyltransferase" evidence="1">
    <location>
        <begin position="1"/>
        <end position="159"/>
    </location>
</feature>
<dbReference type="OrthoDB" id="9805924at2"/>
<organism evidence="2 3">
    <name type="scientific">Lacticaseibacillus brantae DSM 23927</name>
    <dbReference type="NCBI Taxonomy" id="1423727"/>
    <lineage>
        <taxon>Bacteria</taxon>
        <taxon>Bacillati</taxon>
        <taxon>Bacillota</taxon>
        <taxon>Bacilli</taxon>
        <taxon>Lactobacillales</taxon>
        <taxon>Lactobacillaceae</taxon>
        <taxon>Lacticaseibacillus</taxon>
    </lineage>
</organism>